<evidence type="ECO:0000313" key="1">
    <source>
        <dbReference type="EMBL" id="EMD84801.1"/>
    </source>
</evidence>
<name>M2TSN0_COCH5</name>
<dbReference type="EMBL" id="KB445617">
    <property type="protein sequence ID" value="EMD84801.1"/>
    <property type="molecule type" value="Genomic_DNA"/>
</dbReference>
<dbReference type="HOGENOM" id="CLU_2176951_0_0_1"/>
<accession>M2TSN0</accession>
<evidence type="ECO:0000313" key="2">
    <source>
        <dbReference type="EMBL" id="EMD85299.1"/>
    </source>
</evidence>
<reference evidence="1" key="2">
    <citation type="submission" date="2012-06" db="EMBL/GenBank/DDBJ databases">
        <title>Comparative genome structure, secondary metabolite and effector coding capacity across Cochliobolus pathogens.</title>
        <authorList>
            <consortium name="US DOE Joint Genome Institute (JGI-PGF)"/>
            <person name="Condon B.J."/>
            <person name="Leng Y."/>
            <person name="Wu D."/>
            <person name="Bushley K.E."/>
            <person name="Ohm R.A."/>
            <person name="Otillar R."/>
            <person name="Martin J."/>
            <person name="Schackwitz W."/>
            <person name="Grimwood J."/>
            <person name="MohdZainudin N."/>
            <person name="Xue C."/>
            <person name="Wang R."/>
            <person name="Dhillon B."/>
            <person name="Tu Z.J."/>
            <person name="Steffenson B.J."/>
            <person name="Salamov A."/>
            <person name="Sun H."/>
            <person name="Lowry S."/>
            <person name="LaButti K."/>
            <person name="Han J."/>
            <person name="Copeland A."/>
            <person name="Lindquist E."/>
            <person name="Lucas S."/>
            <person name="Barry K."/>
            <person name="Schmutz J."/>
            <person name="Baker S."/>
            <person name="Grigoriev I.V."/>
            <person name="Zhong S."/>
            <person name="Turgeon B.G."/>
        </authorList>
    </citation>
    <scope>NUCLEOTIDE SEQUENCE</scope>
    <source>
        <strain evidence="1">C5</strain>
    </source>
</reference>
<reference evidence="3" key="3">
    <citation type="journal article" date="2013" name="PLoS Genet.">
        <title>Comparative genome structure, secondary metabolite, and effector coding capacity across Cochliobolus pathogens.</title>
        <authorList>
            <person name="Condon B.J."/>
            <person name="Leng Y."/>
            <person name="Wu D."/>
            <person name="Bushley K.E."/>
            <person name="Ohm R.A."/>
            <person name="Otillar R."/>
            <person name="Martin J."/>
            <person name="Schackwitz W."/>
            <person name="Grimwood J."/>
            <person name="MohdZainudin N."/>
            <person name="Xue C."/>
            <person name="Wang R."/>
            <person name="Manning V.A."/>
            <person name="Dhillon B."/>
            <person name="Tu Z.J."/>
            <person name="Steffenson B.J."/>
            <person name="Salamov A."/>
            <person name="Sun H."/>
            <person name="Lowry S."/>
            <person name="LaButti K."/>
            <person name="Han J."/>
            <person name="Copeland A."/>
            <person name="Lindquist E."/>
            <person name="Barry K."/>
            <person name="Schmutz J."/>
            <person name="Baker S.E."/>
            <person name="Ciuffetti L.M."/>
            <person name="Grigoriev I.V."/>
            <person name="Zhong S."/>
            <person name="Turgeon B.G."/>
        </authorList>
    </citation>
    <scope>NUCLEOTIDE SEQUENCE [LARGE SCALE GENOMIC DNA]</scope>
    <source>
        <strain evidence="3">C5 / ATCC 48332 / race O</strain>
    </source>
</reference>
<protein>
    <submittedName>
        <fullName evidence="1">Uncharacterized protein</fullName>
    </submittedName>
</protein>
<keyword evidence="3" id="KW-1185">Reference proteome</keyword>
<gene>
    <name evidence="2" type="ORF">COCHEDRAFT_1024525</name>
    <name evidence="1" type="ORF">COCHEDRAFT_1024804</name>
</gene>
<reference evidence="1 3" key="1">
    <citation type="journal article" date="2012" name="PLoS Pathog.">
        <title>Diverse lifestyles and strategies of plant pathogenesis encoded in the genomes of eighteen Dothideomycetes fungi.</title>
        <authorList>
            <person name="Ohm R.A."/>
            <person name="Feau N."/>
            <person name="Henrissat B."/>
            <person name="Schoch C.L."/>
            <person name="Horwitz B.A."/>
            <person name="Barry K.W."/>
            <person name="Condon B.J."/>
            <person name="Copeland A.C."/>
            <person name="Dhillon B."/>
            <person name="Glaser F."/>
            <person name="Hesse C.N."/>
            <person name="Kosti I."/>
            <person name="LaButti K."/>
            <person name="Lindquist E.A."/>
            <person name="Lucas S."/>
            <person name="Salamov A.A."/>
            <person name="Bradshaw R.E."/>
            <person name="Ciuffetti L."/>
            <person name="Hamelin R.C."/>
            <person name="Kema G.H.J."/>
            <person name="Lawrence C."/>
            <person name="Scott J.A."/>
            <person name="Spatafora J.W."/>
            <person name="Turgeon B.G."/>
            <person name="de Wit P.J.G.M."/>
            <person name="Zhong S."/>
            <person name="Goodwin S.B."/>
            <person name="Grigoriev I.V."/>
        </authorList>
    </citation>
    <scope>NUCLEOTIDE SEQUENCE [LARGE SCALE GENOMIC DNA]</scope>
    <source>
        <strain evidence="1">C5</strain>
        <strain evidence="3">C5 / ATCC 48332 / race O</strain>
    </source>
</reference>
<dbReference type="EMBL" id="KB445590">
    <property type="protein sequence ID" value="EMD85299.1"/>
    <property type="molecule type" value="Genomic_DNA"/>
</dbReference>
<proteinExistence type="predicted"/>
<dbReference type="STRING" id="701091.M2TSN0"/>
<dbReference type="OrthoDB" id="3548654at2759"/>
<dbReference type="AlphaFoldDB" id="M2TSN0"/>
<evidence type="ECO:0000313" key="3">
    <source>
        <dbReference type="Proteomes" id="UP000016936"/>
    </source>
</evidence>
<organism evidence="1 3">
    <name type="scientific">Cochliobolus heterostrophus (strain C5 / ATCC 48332 / race O)</name>
    <name type="common">Southern corn leaf blight fungus</name>
    <name type="synonym">Bipolaris maydis</name>
    <dbReference type="NCBI Taxonomy" id="701091"/>
    <lineage>
        <taxon>Eukaryota</taxon>
        <taxon>Fungi</taxon>
        <taxon>Dikarya</taxon>
        <taxon>Ascomycota</taxon>
        <taxon>Pezizomycotina</taxon>
        <taxon>Dothideomycetes</taxon>
        <taxon>Pleosporomycetidae</taxon>
        <taxon>Pleosporales</taxon>
        <taxon>Pleosporineae</taxon>
        <taxon>Pleosporaceae</taxon>
        <taxon>Bipolaris</taxon>
    </lineage>
</organism>
<feature type="non-terminal residue" evidence="1">
    <location>
        <position position="110"/>
    </location>
</feature>
<dbReference type="Proteomes" id="UP000016936">
    <property type="component" value="Unassembled WGS sequence"/>
</dbReference>
<sequence>MVDWEAMTTVSEFLSVTPWKRWISNVTSSHQGGHVVPNILDVNKLSNSLLYSLIRFRRFASTDPRDKVYSLLSITGDSTLTKSRLIPVYGDRSVAETYTLAAIQILEDSD</sequence>